<dbReference type="Proteomes" id="UP000596083">
    <property type="component" value="Chromosome"/>
</dbReference>
<dbReference type="KEGG" id="mlut:JET14_03095"/>
<dbReference type="InterPro" id="IPR049245">
    <property type="entry name" value="DUF6880"/>
</dbReference>
<sequence>MAKKTTLNAKNLEALGAKRLAELLIEISTGSAAHKRRLRLELAGEQSSGEMAREIRKHLTRLQRARSFIDWRKVKKLKADLETQRSAIIEKLEPQDPDEALELIWRFLHLADSIFARSDDGSGSLVESFHLACVDAGRIAKASETSPETLAEKVFQALRDNGYGQYDPLIEAMLPALGADGLARLKELSTQWLDETVQEKPRREGRIIGMSQNGPLYEDEVYSRHDDLSARIALEVIADAEGDVDAYIALQTEEAMRSPMIAAKIAERLLEAGRAGEALTRLDQAAPKKDRLLPVLEWERARADALEALGRADEAQDFRWQCFEASLEQQHLQDYLKRLPDFDDIEAEEKAMSWVATYPNVHQALLFFMEWPALREANALILDRSGEIDGNYYELLTPASETLKEKYPLAATLLLRAMIDFSLNSARSSRYKHAARHLIECEALAVHIDGFGSADSHHSYLTKLQRDHGRKTGFWAAVERLY</sequence>
<dbReference type="Pfam" id="PF21810">
    <property type="entry name" value="DUF6880"/>
    <property type="match status" value="1"/>
</dbReference>
<organism evidence="1 2">
    <name type="scientific">Martelella lutilitoris</name>
    <dbReference type="NCBI Taxonomy" id="2583532"/>
    <lineage>
        <taxon>Bacteria</taxon>
        <taxon>Pseudomonadati</taxon>
        <taxon>Pseudomonadota</taxon>
        <taxon>Alphaproteobacteria</taxon>
        <taxon>Hyphomicrobiales</taxon>
        <taxon>Aurantimonadaceae</taxon>
        <taxon>Martelella</taxon>
    </lineage>
</organism>
<dbReference type="EMBL" id="CP066786">
    <property type="protein sequence ID" value="QQM31179.1"/>
    <property type="molecule type" value="Genomic_DNA"/>
</dbReference>
<protein>
    <submittedName>
        <fullName evidence="1">Uncharacterized protein</fullName>
    </submittedName>
</protein>
<proteinExistence type="predicted"/>
<dbReference type="AlphaFoldDB" id="A0A7T7HL38"/>
<evidence type="ECO:0000313" key="1">
    <source>
        <dbReference type="EMBL" id="QQM31179.1"/>
    </source>
</evidence>
<evidence type="ECO:0000313" key="2">
    <source>
        <dbReference type="Proteomes" id="UP000596083"/>
    </source>
</evidence>
<accession>A0A7T7HL38</accession>
<reference evidence="1 2" key="1">
    <citation type="submission" date="2020-12" db="EMBL/GenBank/DDBJ databases">
        <authorList>
            <person name="Zheng R.K."/>
            <person name="Sun C.M."/>
        </authorList>
    </citation>
    <scope>NUCLEOTIDE SEQUENCE [LARGE SCALE GENOMIC DNA]</scope>
    <source>
        <strain evidence="1 2">ZRK001</strain>
    </source>
</reference>
<dbReference type="RefSeq" id="WP_200336752.1">
    <property type="nucleotide sequence ID" value="NZ_CP066786.1"/>
</dbReference>
<name>A0A7T7HL38_9HYPH</name>
<gene>
    <name evidence="1" type="ORF">JET14_03095</name>
</gene>